<gene>
    <name evidence="3" type="primary">LOC108617397</name>
</gene>
<accession>A0ABM1PN92</accession>
<organism evidence="2 3">
    <name type="scientific">Drosophila arizonae</name>
    <name type="common">Fruit fly</name>
    <dbReference type="NCBI Taxonomy" id="7263"/>
    <lineage>
        <taxon>Eukaryota</taxon>
        <taxon>Metazoa</taxon>
        <taxon>Ecdysozoa</taxon>
        <taxon>Arthropoda</taxon>
        <taxon>Hexapoda</taxon>
        <taxon>Insecta</taxon>
        <taxon>Pterygota</taxon>
        <taxon>Neoptera</taxon>
        <taxon>Endopterygota</taxon>
        <taxon>Diptera</taxon>
        <taxon>Brachycera</taxon>
        <taxon>Muscomorpha</taxon>
        <taxon>Ephydroidea</taxon>
        <taxon>Drosophilidae</taxon>
        <taxon>Drosophila</taxon>
    </lineage>
</organism>
<reference evidence="2" key="1">
    <citation type="journal article" date="1997" name="Nucleic Acids Res.">
        <title>tRNAscan-SE: a program for improved detection of transfer RNA genes in genomic sequence.</title>
        <authorList>
            <person name="Lowe T.M."/>
            <person name="Eddy S.R."/>
        </authorList>
    </citation>
    <scope>NUCLEOTIDE SEQUENCE [LARGE SCALE GENOMIC DNA]</scope>
</reference>
<reference evidence="3" key="3">
    <citation type="submission" date="2025-08" db="UniProtKB">
        <authorList>
            <consortium name="RefSeq"/>
        </authorList>
    </citation>
    <scope>IDENTIFICATION</scope>
    <source>
        <tissue evidence="3">Whole organism</tissue>
    </source>
</reference>
<sequence>MTSRSVSTVKCVARTLQVCRRPYSSRALLEKGYDALAMSMKLSDKRSWPEREESFAAAQLAQQSRDWNNFRQFGTNSMRMHLARRSGATPRRNSMIALRNAKSKRSTAAGAQSHSETYSEEKQDLSDESDEDVEVGTVREVIFGNIDKEDDQLLQRKADQELLSQVTRQRPSHQQALSKKVIAPYSTYNNHRNTWAAFRHRMIYGVTEQSHFK</sequence>
<reference evidence="2" key="2">
    <citation type="journal article" date="2016" name="G3 (Bethesda)">
        <title>Genome Evolution in Three Species of Cactophilic Drosophila.</title>
        <authorList>
            <person name="Sanchez-Flores A."/>
            <person name="Penazola F."/>
            <person name="Carpinteyro-Ponce J."/>
            <person name="Nazario-Yepiz N."/>
            <person name="Abreu-Goodger C."/>
            <person name="Machado C.A."/>
            <person name="Markow T.A."/>
        </authorList>
    </citation>
    <scope>NUCLEOTIDE SEQUENCE [LARGE SCALE GENOMIC DNA]</scope>
</reference>
<name>A0ABM1PN92_DROAR</name>
<dbReference type="Proteomes" id="UP000694904">
    <property type="component" value="Chromosome 5"/>
</dbReference>
<dbReference type="GeneID" id="108617397"/>
<evidence type="ECO:0000313" key="2">
    <source>
        <dbReference type="Proteomes" id="UP000694904"/>
    </source>
</evidence>
<keyword evidence="2" id="KW-1185">Reference proteome</keyword>
<proteinExistence type="predicted"/>
<feature type="region of interest" description="Disordered" evidence="1">
    <location>
        <begin position="99"/>
        <end position="133"/>
    </location>
</feature>
<evidence type="ECO:0000313" key="3">
    <source>
        <dbReference type="RefSeq" id="XP_017868678.1"/>
    </source>
</evidence>
<dbReference type="RefSeq" id="XP_017868678.1">
    <property type="nucleotide sequence ID" value="XM_018013189.1"/>
</dbReference>
<evidence type="ECO:0000256" key="1">
    <source>
        <dbReference type="SAM" id="MobiDB-lite"/>
    </source>
</evidence>
<protein>
    <submittedName>
        <fullName evidence="3">Uncharacterized protein LOC108617397</fullName>
    </submittedName>
</protein>